<organism evidence="3 4">
    <name type="scientific">Gordonia hydrophobica</name>
    <dbReference type="NCBI Taxonomy" id="40516"/>
    <lineage>
        <taxon>Bacteria</taxon>
        <taxon>Bacillati</taxon>
        <taxon>Actinomycetota</taxon>
        <taxon>Actinomycetes</taxon>
        <taxon>Mycobacteriales</taxon>
        <taxon>Gordoniaceae</taxon>
        <taxon>Gordonia</taxon>
    </lineage>
</organism>
<protein>
    <submittedName>
        <fullName evidence="3">YdcF family protein</fullName>
    </submittedName>
</protein>
<name>A0ABZ2U677_9ACTN</name>
<accession>A0ABZ2U677</accession>
<proteinExistence type="predicted"/>
<gene>
    <name evidence="3" type="ORF">RVF87_09285</name>
</gene>
<evidence type="ECO:0000259" key="2">
    <source>
        <dbReference type="Pfam" id="PF02698"/>
    </source>
</evidence>
<keyword evidence="1" id="KW-0812">Transmembrane</keyword>
<keyword evidence="1" id="KW-1133">Transmembrane helix</keyword>
<dbReference type="PANTHER" id="PTHR30336:SF6">
    <property type="entry name" value="INTEGRAL MEMBRANE PROTEIN"/>
    <property type="match status" value="1"/>
</dbReference>
<evidence type="ECO:0000313" key="3">
    <source>
        <dbReference type="EMBL" id="WYY09225.1"/>
    </source>
</evidence>
<evidence type="ECO:0000256" key="1">
    <source>
        <dbReference type="SAM" id="Phobius"/>
    </source>
</evidence>
<feature type="domain" description="DUF218" evidence="2">
    <location>
        <begin position="55"/>
        <end position="176"/>
    </location>
</feature>
<dbReference type="EMBL" id="CP136137">
    <property type="protein sequence ID" value="WYY09225.1"/>
    <property type="molecule type" value="Genomic_DNA"/>
</dbReference>
<dbReference type="PANTHER" id="PTHR30336">
    <property type="entry name" value="INNER MEMBRANE PROTEIN, PROBABLE PERMEASE"/>
    <property type="match status" value="1"/>
</dbReference>
<dbReference type="RefSeq" id="WP_066163694.1">
    <property type="nucleotide sequence ID" value="NZ_CP136137.1"/>
</dbReference>
<dbReference type="Pfam" id="PF02698">
    <property type="entry name" value="DUF218"/>
    <property type="match status" value="1"/>
</dbReference>
<dbReference type="CDD" id="cd06259">
    <property type="entry name" value="YdcF-like"/>
    <property type="match status" value="1"/>
</dbReference>
<feature type="transmembrane region" description="Helical" evidence="1">
    <location>
        <begin position="12"/>
        <end position="35"/>
    </location>
</feature>
<dbReference type="InterPro" id="IPR003848">
    <property type="entry name" value="DUF218"/>
</dbReference>
<keyword evidence="4" id="KW-1185">Reference proteome</keyword>
<sequence>MTRLRPAVPPLRVAALAAVIAVEVMVAVTSLWMVVAARGRVIDAAAIADDAPRTMIVLGAKVSDGEPGVYLRARLDVAVDAYRAGHVTQILASGNDSDDAGNEVQVMRAYLEQHGVPAHAIHDDRLGLNTNATCRRAATLDGIRSATIVTQNFHIARAVTLCRAWGIDIVGVIAPCQDCSVVSLVRNQLREALGSRPRAVFDAVRARGA</sequence>
<keyword evidence="1" id="KW-0472">Membrane</keyword>
<dbReference type="Proteomes" id="UP001479933">
    <property type="component" value="Chromosome"/>
</dbReference>
<reference evidence="3 4" key="1">
    <citation type="journal article" date="2023" name="Virus Evol.">
        <title>Computational host range prediction-The good, the bad, and the ugly.</title>
        <authorList>
            <person name="Howell A.A."/>
            <person name="Versoza C.J."/>
            <person name="Pfeifer S.P."/>
        </authorList>
    </citation>
    <scope>NUCLEOTIDE SEQUENCE [LARGE SCALE GENOMIC DNA]</scope>
    <source>
        <strain evidence="3 4">1610/1b</strain>
    </source>
</reference>
<dbReference type="InterPro" id="IPR051599">
    <property type="entry name" value="Cell_Envelope_Assoc"/>
</dbReference>
<evidence type="ECO:0000313" key="4">
    <source>
        <dbReference type="Proteomes" id="UP001479933"/>
    </source>
</evidence>